<dbReference type="KEGG" id="fse:DI487_15510"/>
<gene>
    <name evidence="1" type="ORF">DI487_15510</name>
</gene>
<organism evidence="1 2">
    <name type="scientific">Flavobacterium sediminis</name>
    <dbReference type="NCBI Taxonomy" id="2201181"/>
    <lineage>
        <taxon>Bacteria</taxon>
        <taxon>Pseudomonadati</taxon>
        <taxon>Bacteroidota</taxon>
        <taxon>Flavobacteriia</taxon>
        <taxon>Flavobacteriales</taxon>
        <taxon>Flavobacteriaceae</taxon>
        <taxon>Flavobacterium</taxon>
    </lineage>
</organism>
<dbReference type="EMBL" id="CP029463">
    <property type="protein sequence ID" value="AWM15120.1"/>
    <property type="molecule type" value="Genomic_DNA"/>
</dbReference>
<name>A0A2U8QY20_9FLAO</name>
<keyword evidence="2" id="KW-1185">Reference proteome</keyword>
<dbReference type="AlphaFoldDB" id="A0A2U8QY20"/>
<sequence length="252" mass="30695">MILIHDLNEIQFKNYFKHTPDMSLIYSGTAQKKVVTQQLLWSRYYLRLKFNENYQLHQELEERTYSFPWRQHQFVSRTQLERKLGKAWNTALGFTYFVQSLPQDPSVTNYHNQTELRPQFEIACLQKISEKLSLHHRYWLEFRYNEQSDHSFAFQNNRFRYKLELRYSPNDHFVLKAFDELHLNLNGGTQQNIFNQNRYGASIHYKANQNYGFELGYLNWFQQQNSGIDFYNRNIIRLTFHQSIDFTKHHNN</sequence>
<protein>
    <recommendedName>
        <fullName evidence="3">DUF2490 domain-containing protein</fullName>
    </recommendedName>
</protein>
<dbReference type="InterPro" id="IPR019619">
    <property type="entry name" value="DUF2490"/>
</dbReference>
<dbReference type="Proteomes" id="UP000245429">
    <property type="component" value="Chromosome"/>
</dbReference>
<accession>A0A2U8QY20</accession>
<evidence type="ECO:0000313" key="1">
    <source>
        <dbReference type="EMBL" id="AWM15120.1"/>
    </source>
</evidence>
<evidence type="ECO:0008006" key="3">
    <source>
        <dbReference type="Google" id="ProtNLM"/>
    </source>
</evidence>
<dbReference type="Pfam" id="PF10677">
    <property type="entry name" value="DUF2490"/>
    <property type="match status" value="1"/>
</dbReference>
<proteinExistence type="predicted"/>
<reference evidence="1 2" key="1">
    <citation type="submission" date="2018-05" db="EMBL/GenBank/DDBJ databases">
        <title>Flavobacterium sp. MEBiC07310.</title>
        <authorList>
            <person name="Baek K."/>
        </authorList>
    </citation>
    <scope>NUCLEOTIDE SEQUENCE [LARGE SCALE GENOMIC DNA]</scope>
    <source>
        <strain evidence="1 2">MEBiC07310</strain>
    </source>
</reference>
<dbReference type="OrthoDB" id="1118734at2"/>
<evidence type="ECO:0000313" key="2">
    <source>
        <dbReference type="Proteomes" id="UP000245429"/>
    </source>
</evidence>
<dbReference type="RefSeq" id="WP_109570458.1">
    <property type="nucleotide sequence ID" value="NZ_CP029463.1"/>
</dbReference>